<gene>
    <name evidence="5" type="ORF">CHT98_14025</name>
</gene>
<evidence type="ECO:0000259" key="3">
    <source>
        <dbReference type="PROSITE" id="PS50105"/>
    </source>
</evidence>
<dbReference type="SUPFAM" id="SSF55073">
    <property type="entry name" value="Nucleotide cyclase"/>
    <property type="match status" value="1"/>
</dbReference>
<dbReference type="InterPro" id="IPR001054">
    <property type="entry name" value="A/G_cyclase"/>
</dbReference>
<protein>
    <recommendedName>
        <fullName evidence="7">Adenylate cyclase</fullName>
    </recommendedName>
</protein>
<dbReference type="Pfam" id="PF00536">
    <property type="entry name" value="SAM_1"/>
    <property type="match status" value="1"/>
</dbReference>
<dbReference type="EMBL" id="NOWT01000012">
    <property type="protein sequence ID" value="OYD83612.1"/>
    <property type="molecule type" value="Genomic_DNA"/>
</dbReference>
<feature type="domain" description="SAM" evidence="3">
    <location>
        <begin position="1"/>
        <end position="62"/>
    </location>
</feature>
<dbReference type="CDD" id="cd09487">
    <property type="entry name" value="SAM_superfamily"/>
    <property type="match status" value="1"/>
</dbReference>
<feature type="domain" description="Guanylate cyclase" evidence="4">
    <location>
        <begin position="87"/>
        <end position="216"/>
    </location>
</feature>
<evidence type="ECO:0000313" key="6">
    <source>
        <dbReference type="Proteomes" id="UP000215367"/>
    </source>
</evidence>
<dbReference type="CDD" id="cd07302">
    <property type="entry name" value="CHD"/>
    <property type="match status" value="1"/>
</dbReference>
<proteinExistence type="predicted"/>
<sequence>MTTSIQTWLAELGLGKYAETFVKNDVDLRALPYLTEADLRDLGVSLGHRRILLTAIADFASALGKSVLVPDGAGVAAAPQAERRLLTVLFCDLVGSTELSQALDPEEMRDLSRRYQDAVAGAVAHYGGHVAKYLGDGVLAYFGWPRAHEDQAERSIRAGLEALEAVRTLPVAGGRSLAARVGIATGLVVVGDLIGTSSREEGAVSGETPNLAARLQEQAGPGQLVVASSTRRLIGAAFELESLGPRKLKGFRHEVSVYRIIGETQVESRFDAVHAGVLGTFVGRSDEIGRLMERWARVRVGRGQVVLISGEAGIGKSRLVRELAARVAGDTPELIQLQCSPYHVNSAFHPIIDRLTRAAGLASGDSPAVRLDKLELLLRGNGEDIPAVTPVYAELLSIDIGARYTGPDLTPQQLKERTIEILVERIVLLGSRSLVLMVVEDAHWIDPSTREVFDRIVDRIGDLPIMVLITHRPEWASEWCDIHDHCSALTLDRLESPDTLNLARSISGAALSQALIDDIVAKADGVPLFVEELTRSMLERASTQPAATVPATLQASLMARIDRLPQSSKEVVNVASVIGRDFDDQLLRKAAGLSQTALAEALAHLNGVQLIVRSSLVPEGHMFRHALIQDAAYQSMVTRTRRLHHRRIGEILITDCPEVAETQPELIARHFSEADAPEAALPFWKRAAERALARSANFEAVDHCERALAIASGLRDEAFRAREMLGATLTLGCALQQAGRLQAAIPHSRSAAEMARRLRDSASFVRAAMDFDNAHFLSNEVHLDSLELLKEALALVGDTDDNSRCQLMSRLARAYLIIGDEERGDDYSRRAEELARRVGDRMALLDILINVYLVPPSARSQPSFHKGEADWRKAMDELFALADELDEDDSRGRALSLDIYVSAEFGDRIRMDAALDRLEVLGEARQRMHVQWIARHGRAMQALLEGDFALAERHAEAALALGSSILGDPVEGVYGIQMFTIRREQNRLAEVAPVIKRFVDRAPGQMAWKPGLALIASDLGYSGFAQRMLDEIADGGYALARDAKRSTSLAYIAEVCASLEDEGKAERLYRLLEPYDDMTITAGVTTVCYGSAGRYLGRLATVLGDWDRAEEHFEKATLINQTMQAWPWLARTWRDYSHMLRRRSRQGDHQHADQLEENALKIAARLDMVALTKAIVGLPH</sequence>
<dbReference type="PANTHER" id="PTHR16305">
    <property type="entry name" value="TESTICULAR SOLUBLE ADENYLYL CYCLASE"/>
    <property type="match status" value="1"/>
</dbReference>
<organism evidence="5 6">
    <name type="scientific">Azospirillum brasilense</name>
    <dbReference type="NCBI Taxonomy" id="192"/>
    <lineage>
        <taxon>Bacteria</taxon>
        <taxon>Pseudomonadati</taxon>
        <taxon>Pseudomonadota</taxon>
        <taxon>Alphaproteobacteria</taxon>
        <taxon>Rhodospirillales</taxon>
        <taxon>Azospirillaceae</taxon>
        <taxon>Azospirillum</taxon>
    </lineage>
</organism>
<dbReference type="InterPro" id="IPR027417">
    <property type="entry name" value="P-loop_NTPase"/>
</dbReference>
<dbReference type="InterPro" id="IPR013761">
    <property type="entry name" value="SAM/pointed_sf"/>
</dbReference>
<geneLocation type="plasmid" evidence="5">
    <name>unnamed</name>
</geneLocation>
<dbReference type="SUPFAM" id="SSF48452">
    <property type="entry name" value="TPR-like"/>
    <property type="match status" value="1"/>
</dbReference>
<accession>A0A235HD26</accession>
<dbReference type="InterPro" id="IPR001660">
    <property type="entry name" value="SAM"/>
</dbReference>
<dbReference type="GO" id="GO:0009190">
    <property type="term" value="P:cyclic nucleotide biosynthetic process"/>
    <property type="evidence" value="ECO:0007669"/>
    <property type="project" value="InterPro"/>
</dbReference>
<name>A0A235HD26_AZOBR</name>
<dbReference type="GO" id="GO:0005737">
    <property type="term" value="C:cytoplasm"/>
    <property type="evidence" value="ECO:0007669"/>
    <property type="project" value="TreeGrafter"/>
</dbReference>
<evidence type="ECO:0000256" key="2">
    <source>
        <dbReference type="ARBA" id="ARBA00022840"/>
    </source>
</evidence>
<dbReference type="GO" id="GO:0004016">
    <property type="term" value="F:adenylate cyclase activity"/>
    <property type="evidence" value="ECO:0007669"/>
    <property type="project" value="UniProtKB-ARBA"/>
</dbReference>
<dbReference type="AlphaFoldDB" id="A0A235HD26"/>
<keyword evidence="1" id="KW-0547">Nucleotide-binding</keyword>
<dbReference type="Gene3D" id="1.10.150.50">
    <property type="entry name" value="Transcription Factor, Ets-1"/>
    <property type="match status" value="1"/>
</dbReference>
<dbReference type="SUPFAM" id="SSF52540">
    <property type="entry name" value="P-loop containing nucleoside triphosphate hydrolases"/>
    <property type="match status" value="1"/>
</dbReference>
<dbReference type="Gene3D" id="3.30.70.1230">
    <property type="entry name" value="Nucleotide cyclase"/>
    <property type="match status" value="1"/>
</dbReference>
<dbReference type="Pfam" id="PF00211">
    <property type="entry name" value="Guanylate_cyc"/>
    <property type="match status" value="1"/>
</dbReference>
<dbReference type="PANTHER" id="PTHR16305:SF28">
    <property type="entry name" value="GUANYLATE CYCLASE DOMAIN-CONTAINING PROTEIN"/>
    <property type="match status" value="1"/>
</dbReference>
<keyword evidence="5" id="KW-0614">Plasmid</keyword>
<dbReference type="GO" id="GO:0035556">
    <property type="term" value="P:intracellular signal transduction"/>
    <property type="evidence" value="ECO:0007669"/>
    <property type="project" value="InterPro"/>
</dbReference>
<dbReference type="SMART" id="SM00044">
    <property type="entry name" value="CYCc"/>
    <property type="match status" value="1"/>
</dbReference>
<dbReference type="InterPro" id="IPR041664">
    <property type="entry name" value="AAA_16"/>
</dbReference>
<evidence type="ECO:0000313" key="5">
    <source>
        <dbReference type="EMBL" id="OYD83612.1"/>
    </source>
</evidence>
<dbReference type="Gene3D" id="1.25.40.10">
    <property type="entry name" value="Tetratricopeptide repeat domain"/>
    <property type="match status" value="2"/>
</dbReference>
<dbReference type="InterPro" id="IPR011990">
    <property type="entry name" value="TPR-like_helical_dom_sf"/>
</dbReference>
<dbReference type="Gene3D" id="3.40.50.300">
    <property type="entry name" value="P-loop containing nucleotide triphosphate hydrolases"/>
    <property type="match status" value="1"/>
</dbReference>
<dbReference type="SUPFAM" id="SSF47769">
    <property type="entry name" value="SAM/Pointed domain"/>
    <property type="match status" value="1"/>
</dbReference>
<comment type="caution">
    <text evidence="5">The sequence shown here is derived from an EMBL/GenBank/DDBJ whole genome shotgun (WGS) entry which is preliminary data.</text>
</comment>
<reference evidence="5 6" key="1">
    <citation type="submission" date="2017-07" db="EMBL/GenBank/DDBJ databases">
        <title>Whole genome sequence of Azospirillum brasilense 2A1, a potential biofertilizer strain.</title>
        <authorList>
            <person name="Fontana C.A."/>
            <person name="Toffoli L.M."/>
            <person name="Salazar S.M."/>
            <person name="Puglisi E."/>
            <person name="Pedraza R."/>
            <person name="Bassi D."/>
            <person name="Cocconcelli P.S."/>
        </authorList>
    </citation>
    <scope>NUCLEOTIDE SEQUENCE [LARGE SCALE GENOMIC DNA]</scope>
    <source>
        <strain evidence="5 6">2A1</strain>
        <plasmid evidence="5">unnamed</plasmid>
    </source>
</reference>
<dbReference type="PROSITE" id="PS50125">
    <property type="entry name" value="GUANYLATE_CYCLASE_2"/>
    <property type="match status" value="1"/>
</dbReference>
<dbReference type="InterPro" id="IPR029787">
    <property type="entry name" value="Nucleotide_cyclase"/>
</dbReference>
<keyword evidence="2" id="KW-0067">ATP-binding</keyword>
<dbReference type="GO" id="GO:0005524">
    <property type="term" value="F:ATP binding"/>
    <property type="evidence" value="ECO:0007669"/>
    <property type="project" value="UniProtKB-KW"/>
</dbReference>
<dbReference type="RefSeq" id="WP_094303822.1">
    <property type="nucleotide sequence ID" value="NZ_NOWT01000012.1"/>
</dbReference>
<dbReference type="PROSITE" id="PS50105">
    <property type="entry name" value="SAM_DOMAIN"/>
    <property type="match status" value="1"/>
</dbReference>
<dbReference type="Proteomes" id="UP000215367">
    <property type="component" value="Unassembled WGS sequence"/>
</dbReference>
<evidence type="ECO:0008006" key="7">
    <source>
        <dbReference type="Google" id="ProtNLM"/>
    </source>
</evidence>
<evidence type="ECO:0000259" key="4">
    <source>
        <dbReference type="PROSITE" id="PS50125"/>
    </source>
</evidence>
<dbReference type="Pfam" id="PF13191">
    <property type="entry name" value="AAA_16"/>
    <property type="match status" value="1"/>
</dbReference>
<dbReference type="SMART" id="SM00454">
    <property type="entry name" value="SAM"/>
    <property type="match status" value="1"/>
</dbReference>
<evidence type="ECO:0000256" key="1">
    <source>
        <dbReference type="ARBA" id="ARBA00022741"/>
    </source>
</evidence>